<dbReference type="Gene3D" id="3.40.50.150">
    <property type="entry name" value="Vaccinia Virus protein VP39"/>
    <property type="match status" value="1"/>
</dbReference>
<feature type="domain" description="Methyltransferase" evidence="1">
    <location>
        <begin position="67"/>
        <end position="160"/>
    </location>
</feature>
<dbReference type="PANTHER" id="PTHR42912">
    <property type="entry name" value="METHYLTRANSFERASE"/>
    <property type="match status" value="1"/>
</dbReference>
<dbReference type="KEGG" id="apre:CNX65_22770"/>
<name>A0A290Z9U3_9PSEU</name>
<dbReference type="Pfam" id="PF13649">
    <property type="entry name" value="Methyltransf_25"/>
    <property type="match status" value="1"/>
</dbReference>
<dbReference type="Proteomes" id="UP000218505">
    <property type="component" value="Chromosome"/>
</dbReference>
<dbReference type="CDD" id="cd02440">
    <property type="entry name" value="AdoMet_MTases"/>
    <property type="match status" value="1"/>
</dbReference>
<gene>
    <name evidence="2" type="ORF">CNX65_22770</name>
</gene>
<dbReference type="InterPro" id="IPR041698">
    <property type="entry name" value="Methyltransf_25"/>
</dbReference>
<dbReference type="RefSeq" id="WP_096495586.1">
    <property type="nucleotide sequence ID" value="NZ_CP023445.1"/>
</dbReference>
<sequence>MSAVYDGAAAARYWGGERLLAVPPGDRAAEDAAVLCQGKPLEMSRAYAAWEDDCLDALLPDLAGRTVLDLGCGVGRLLPRLARAAERVVGVDLAPGMLDRARRRIAGLGNAEVRLGGVDAVDLQDGSVDVVVCFGVFEHVPSEHRHAALAEIARVLKPGGTLLLELNNADSALLSGARADNPHRVGVQWENGYFCELVTVPDLLSAAADVGLDPVEDIANPFYSAVRHANAEHGAEESAALFAKARELDRAFGASARLRAVSDQVVVKAVRR</sequence>
<protein>
    <recommendedName>
        <fullName evidence="1">Methyltransferase domain-containing protein</fullName>
    </recommendedName>
</protein>
<evidence type="ECO:0000259" key="1">
    <source>
        <dbReference type="Pfam" id="PF13649"/>
    </source>
</evidence>
<proteinExistence type="predicted"/>
<keyword evidence="3" id="KW-1185">Reference proteome</keyword>
<dbReference type="SUPFAM" id="SSF53335">
    <property type="entry name" value="S-adenosyl-L-methionine-dependent methyltransferases"/>
    <property type="match status" value="1"/>
</dbReference>
<dbReference type="GO" id="GO:0008168">
    <property type="term" value="F:methyltransferase activity"/>
    <property type="evidence" value="ECO:0007669"/>
    <property type="project" value="TreeGrafter"/>
</dbReference>
<dbReference type="EMBL" id="CP023445">
    <property type="protein sequence ID" value="ATE55755.1"/>
    <property type="molecule type" value="Genomic_DNA"/>
</dbReference>
<dbReference type="InterPro" id="IPR029063">
    <property type="entry name" value="SAM-dependent_MTases_sf"/>
</dbReference>
<evidence type="ECO:0000313" key="3">
    <source>
        <dbReference type="Proteomes" id="UP000218505"/>
    </source>
</evidence>
<dbReference type="AlphaFoldDB" id="A0A290Z9U3"/>
<evidence type="ECO:0000313" key="2">
    <source>
        <dbReference type="EMBL" id="ATE55755.1"/>
    </source>
</evidence>
<organism evidence="2 3">
    <name type="scientific">Actinosynnema pretiosum</name>
    <dbReference type="NCBI Taxonomy" id="42197"/>
    <lineage>
        <taxon>Bacteria</taxon>
        <taxon>Bacillati</taxon>
        <taxon>Actinomycetota</taxon>
        <taxon>Actinomycetes</taxon>
        <taxon>Pseudonocardiales</taxon>
        <taxon>Pseudonocardiaceae</taxon>
        <taxon>Actinosynnema</taxon>
    </lineage>
</organism>
<reference evidence="2" key="1">
    <citation type="submission" date="2017-09" db="EMBL/GenBank/DDBJ databases">
        <title>Complete Genome Sequence of ansamitocin-producing Bacterium Actinosynnema pretiosum X47.</title>
        <authorList>
            <person name="Cao G."/>
            <person name="Zong G."/>
            <person name="Zhong C."/>
            <person name="Fu J."/>
        </authorList>
    </citation>
    <scope>NUCLEOTIDE SEQUENCE [LARGE SCALE GENOMIC DNA]</scope>
    <source>
        <strain evidence="2">X47</strain>
    </source>
</reference>
<accession>A0A290Z9U3</accession>
<dbReference type="InterPro" id="IPR050508">
    <property type="entry name" value="Methyltransf_Superfamily"/>
</dbReference>